<comment type="caution">
    <text evidence="2">The sequence shown here is derived from an EMBL/GenBank/DDBJ whole genome shotgun (WGS) entry which is preliminary data.</text>
</comment>
<dbReference type="AlphaFoldDB" id="A0A9W9ETE1"/>
<reference evidence="2" key="2">
    <citation type="journal article" date="2023" name="IMA Fungus">
        <title>Comparative genomic study of the Penicillium genus elucidates a diverse pangenome and 15 lateral gene transfer events.</title>
        <authorList>
            <person name="Petersen C."/>
            <person name="Sorensen T."/>
            <person name="Nielsen M.R."/>
            <person name="Sondergaard T.E."/>
            <person name="Sorensen J.L."/>
            <person name="Fitzpatrick D.A."/>
            <person name="Frisvad J.C."/>
            <person name="Nielsen K.L."/>
        </authorList>
    </citation>
    <scope>NUCLEOTIDE SEQUENCE</scope>
    <source>
        <strain evidence="2">IBT 30069</strain>
    </source>
</reference>
<dbReference type="Proteomes" id="UP001149165">
    <property type="component" value="Unassembled WGS sequence"/>
</dbReference>
<gene>
    <name evidence="2" type="ORF">N7456_011121</name>
</gene>
<evidence type="ECO:0000313" key="2">
    <source>
        <dbReference type="EMBL" id="KAJ5087505.1"/>
    </source>
</evidence>
<protein>
    <submittedName>
        <fullName evidence="2">Uncharacterized protein</fullName>
    </submittedName>
</protein>
<evidence type="ECO:0000313" key="3">
    <source>
        <dbReference type="Proteomes" id="UP001149165"/>
    </source>
</evidence>
<proteinExistence type="predicted"/>
<keyword evidence="3" id="KW-1185">Reference proteome</keyword>
<sequence>MTLNEWIGDSSETGNLDQRKMAQSPAGLWRPSSGPGQSFRSLARFSTFYYTCELTLDHDYGLEMGIDILRWDLKSLGTKHATLFAVVGTQLVT</sequence>
<dbReference type="EMBL" id="JAPQKH010000007">
    <property type="protein sequence ID" value="KAJ5087505.1"/>
    <property type="molecule type" value="Genomic_DNA"/>
</dbReference>
<feature type="region of interest" description="Disordered" evidence="1">
    <location>
        <begin position="1"/>
        <end position="35"/>
    </location>
</feature>
<name>A0A9W9ETE1_9EURO</name>
<organism evidence="2 3">
    <name type="scientific">Penicillium angulare</name>
    <dbReference type="NCBI Taxonomy" id="116970"/>
    <lineage>
        <taxon>Eukaryota</taxon>
        <taxon>Fungi</taxon>
        <taxon>Dikarya</taxon>
        <taxon>Ascomycota</taxon>
        <taxon>Pezizomycotina</taxon>
        <taxon>Eurotiomycetes</taxon>
        <taxon>Eurotiomycetidae</taxon>
        <taxon>Eurotiales</taxon>
        <taxon>Aspergillaceae</taxon>
        <taxon>Penicillium</taxon>
    </lineage>
</organism>
<reference evidence="2" key="1">
    <citation type="submission" date="2022-11" db="EMBL/GenBank/DDBJ databases">
        <authorList>
            <person name="Petersen C."/>
        </authorList>
    </citation>
    <scope>NUCLEOTIDE SEQUENCE</scope>
    <source>
        <strain evidence="2">IBT 30069</strain>
    </source>
</reference>
<evidence type="ECO:0000256" key="1">
    <source>
        <dbReference type="SAM" id="MobiDB-lite"/>
    </source>
</evidence>
<accession>A0A9W9ETE1</accession>